<organism evidence="1 2">
    <name type="scientific">Coturnix japonica</name>
    <name type="common">Japanese quail</name>
    <name type="synonym">Coturnix coturnix japonica</name>
    <dbReference type="NCBI Taxonomy" id="93934"/>
    <lineage>
        <taxon>Eukaryota</taxon>
        <taxon>Metazoa</taxon>
        <taxon>Chordata</taxon>
        <taxon>Craniata</taxon>
        <taxon>Vertebrata</taxon>
        <taxon>Euteleostomi</taxon>
        <taxon>Archelosauria</taxon>
        <taxon>Archosauria</taxon>
        <taxon>Dinosauria</taxon>
        <taxon>Saurischia</taxon>
        <taxon>Theropoda</taxon>
        <taxon>Coelurosauria</taxon>
        <taxon>Aves</taxon>
        <taxon>Neognathae</taxon>
        <taxon>Galloanserae</taxon>
        <taxon>Galliformes</taxon>
        <taxon>Phasianidae</taxon>
        <taxon>Perdicinae</taxon>
        <taxon>Coturnix</taxon>
    </lineage>
</organism>
<proteinExistence type="predicted"/>
<protein>
    <submittedName>
        <fullName evidence="1">Uncharacterized protein</fullName>
    </submittedName>
</protein>
<name>A0A8C2T4P0_COTJA</name>
<evidence type="ECO:0000313" key="2">
    <source>
        <dbReference type="Proteomes" id="UP000694412"/>
    </source>
</evidence>
<dbReference type="Proteomes" id="UP000694412">
    <property type="component" value="Chromosome 1"/>
</dbReference>
<reference evidence="1" key="2">
    <citation type="submission" date="2025-08" db="UniProtKB">
        <authorList>
            <consortium name="Ensembl"/>
        </authorList>
    </citation>
    <scope>IDENTIFICATION</scope>
</reference>
<accession>A0A8C2T4P0</accession>
<reference evidence="1" key="1">
    <citation type="submission" date="2015-11" db="EMBL/GenBank/DDBJ databases">
        <authorList>
            <consortium name="International Coturnix japonica Genome Analysis Consortium"/>
            <person name="Warren W."/>
            <person name="Burt D.W."/>
            <person name="Antin P.B."/>
            <person name="Lanford R."/>
            <person name="Gros J."/>
            <person name="Wilson R.K."/>
        </authorList>
    </citation>
    <scope>NUCLEOTIDE SEQUENCE [LARGE SCALE GENOMIC DNA]</scope>
</reference>
<evidence type="ECO:0000313" key="1">
    <source>
        <dbReference type="Ensembl" id="ENSCJPP00005006229.1"/>
    </source>
</evidence>
<sequence length="112" mass="12649">MRRRETSTLRRMWELSEVTDGTPEHQRMEYSQGLLPCSLCQKEERVRGESCNHQCLISPPTSPCPTPIHPTVPTEHVPHCHIPTDLNTSRDGDSTTSLGSLCPAALWRRNDS</sequence>
<reference evidence="1" key="3">
    <citation type="submission" date="2025-09" db="UniProtKB">
        <authorList>
            <consortium name="Ensembl"/>
        </authorList>
    </citation>
    <scope>IDENTIFICATION</scope>
</reference>
<dbReference type="AlphaFoldDB" id="A0A8C2T4P0"/>
<dbReference type="Ensembl" id="ENSCJPT00005009854.1">
    <property type="protein sequence ID" value="ENSCJPP00005006229.1"/>
    <property type="gene ID" value="ENSCJPG00005005851.1"/>
</dbReference>
<keyword evidence="2" id="KW-1185">Reference proteome</keyword>